<proteinExistence type="predicted"/>
<dbReference type="RefSeq" id="WP_156826719.1">
    <property type="nucleotide sequence ID" value="NZ_JBHLVX010000051.1"/>
</dbReference>
<reference evidence="1 2" key="1">
    <citation type="submission" date="2024-09" db="EMBL/GenBank/DDBJ databases">
        <authorList>
            <person name="Sun Q."/>
            <person name="Mori K."/>
        </authorList>
    </citation>
    <scope>NUCLEOTIDE SEQUENCE [LARGE SCALE GENOMIC DNA]</scope>
    <source>
        <strain evidence="1 2">CCM 7415</strain>
    </source>
</reference>
<dbReference type="EMBL" id="JBHLVX010000051">
    <property type="protein sequence ID" value="MFC0269091.1"/>
    <property type="molecule type" value="Genomic_DNA"/>
</dbReference>
<name>A0ABV6G6P8_9GAMM</name>
<evidence type="ECO:0000313" key="1">
    <source>
        <dbReference type="EMBL" id="MFC0269091.1"/>
    </source>
</evidence>
<accession>A0ABV6G6P8</accession>
<comment type="caution">
    <text evidence="1">The sequence shown here is derived from an EMBL/GenBank/DDBJ whole genome shotgun (WGS) entry which is preliminary data.</text>
</comment>
<keyword evidence="2" id="KW-1185">Reference proteome</keyword>
<gene>
    <name evidence="1" type="ORF">ACFFHW_14035</name>
</gene>
<protein>
    <submittedName>
        <fullName evidence="1">P-loop ATPase, Sll1717 family</fullName>
    </submittedName>
</protein>
<evidence type="ECO:0000313" key="2">
    <source>
        <dbReference type="Proteomes" id="UP001589814"/>
    </source>
</evidence>
<dbReference type="Proteomes" id="UP001589814">
    <property type="component" value="Unassembled WGS sequence"/>
</dbReference>
<sequence>MTSKIEALKSLELGARVAEDEAESLEKYFVETDQWRQIRSGNIDVVYGPKGSGKSALYTLLNRREDDFFDEGILLSSGENVRGATVFSLVISDPPPSEVAFIYLWKLYCLTLIARTLREYEIKNDAARALVVSLEKAELLPESGVLSVMFRAVSSYIKRWFSRDAQAIEHAVTIDPSSGAPTVSRKTEFREQSDEKNLAEIPVDELLHFANVALEQEGLKMWLLFDRLDVAFADSPNMERNALRALFRAYNDMKGFSSVALKIFVRDDIWKRITAGGFTEASHITRTVNITWSENSLMNLVVSRLVANPKFADYLGINPDKVRQDYSAQRAVFYQIAPEKVDTGRNPFTFGWILSRTVDASGNPVPREVIHLLDTAKSIQIQKLERGEGDPEGDVLLDRAAFKDSLPQVSKTRFEQTLLAEYADVGEYVVKLEGERSEQTTASLAEIWEVTEEQAGNMARRLAEIGFFEVRGDREAPSYWVPFIYRPALNLVQGKAV</sequence>
<dbReference type="InterPro" id="IPR059206">
    <property type="entry name" value="Sll1717-like"/>
</dbReference>
<dbReference type="NCBIfam" id="NF047389">
    <property type="entry name" value="ATPase_Sll1717"/>
    <property type="match status" value="1"/>
</dbReference>
<organism evidence="1 2">
    <name type="scientific">Kushneria aurantia</name>
    <dbReference type="NCBI Taxonomy" id="504092"/>
    <lineage>
        <taxon>Bacteria</taxon>
        <taxon>Pseudomonadati</taxon>
        <taxon>Pseudomonadota</taxon>
        <taxon>Gammaproteobacteria</taxon>
        <taxon>Oceanospirillales</taxon>
        <taxon>Halomonadaceae</taxon>
        <taxon>Kushneria</taxon>
    </lineage>
</organism>